<name>A0A854QG45_CRYNE</name>
<accession>A0A854QG45</accession>
<proteinExistence type="predicted"/>
<comment type="caution">
    <text evidence="1">The sequence shown here is derived from an EMBL/GenBank/DDBJ whole genome shotgun (WGS) entry which is preliminary data.</text>
</comment>
<protein>
    <submittedName>
        <fullName evidence="1">Uncharacterized protein</fullName>
    </submittedName>
</protein>
<organism evidence="1 2">
    <name type="scientific">Cryptococcus neoformans Tu259-1</name>
    <dbReference type="NCBI Taxonomy" id="1230072"/>
    <lineage>
        <taxon>Eukaryota</taxon>
        <taxon>Fungi</taxon>
        <taxon>Dikarya</taxon>
        <taxon>Basidiomycota</taxon>
        <taxon>Agaricomycotina</taxon>
        <taxon>Tremellomycetes</taxon>
        <taxon>Tremellales</taxon>
        <taxon>Cryptococcaceae</taxon>
        <taxon>Cryptococcus</taxon>
        <taxon>Cryptococcus neoformans species complex</taxon>
    </lineage>
</organism>
<dbReference type="OrthoDB" id="10412425at2759"/>
<dbReference type="Proteomes" id="UP000199727">
    <property type="component" value="Unassembled WGS sequence"/>
</dbReference>
<evidence type="ECO:0000313" key="1">
    <source>
        <dbReference type="EMBL" id="OXG20078.1"/>
    </source>
</evidence>
<gene>
    <name evidence="1" type="ORF">C361_04140</name>
</gene>
<reference evidence="1 2" key="1">
    <citation type="submission" date="2017-06" db="EMBL/GenBank/DDBJ databases">
        <title>Global population genomics of the pathogenic fungus Cryptococcus neoformans var. grubii.</title>
        <authorList>
            <person name="Cuomo C."/>
            <person name="Litvintseva A."/>
            <person name="Chen Y."/>
            <person name="Young S."/>
            <person name="Zeng Q."/>
            <person name="Chapman S."/>
            <person name="Gujja S."/>
            <person name="Saif S."/>
            <person name="Birren B."/>
        </authorList>
    </citation>
    <scope>NUCLEOTIDE SEQUENCE [LARGE SCALE GENOMIC DNA]</scope>
    <source>
        <strain evidence="1 2">Tu259-1</strain>
    </source>
</reference>
<evidence type="ECO:0000313" key="2">
    <source>
        <dbReference type="Proteomes" id="UP000199727"/>
    </source>
</evidence>
<dbReference type="AlphaFoldDB" id="A0A854QG45"/>
<dbReference type="EMBL" id="AMKT01000049">
    <property type="protein sequence ID" value="OXG20078.1"/>
    <property type="molecule type" value="Genomic_DNA"/>
</dbReference>
<sequence>MSISPSSTSFTHPSASTAAGPITASGWNSHSSGKRHVLLTSFVTEGALPSHQSVPRNSQFEEEWTVNGPCTYMLPCIIPADEPNEQTDNSTNAALEFVQKWAEASDPSKNYDESLKLDKTLDWPEPTASFLDLQKFTGDYVSNVQQELCRRVADRVAKSMENNDFFTYSVVDWPEFTSKGGLIPPGRIKPMDLEEYISRFMTAAEDQQAWKEAQSMSEGSSIVFFTSCVRNPNGVYVRPDGEWDTHDPGYRIQRCTINNPHNPTEEMAKGIDFAIREIDKRYLSPNWDMDLPSVPNNGISLVSDVEHFKNLNKLFAKALQSRSQGIASEVNYTLKSSGVTGVSTKWNNPPPIRTSRGEELLDYEQLLHQDLLRARHYASVSQQTEDTSSRRAP</sequence>